<evidence type="ECO:0000313" key="7">
    <source>
        <dbReference type="Proteomes" id="UP000327013"/>
    </source>
</evidence>
<accession>A0A5N6RI35</accession>
<reference evidence="6 7" key="1">
    <citation type="submission" date="2019-06" db="EMBL/GenBank/DDBJ databases">
        <title>A chromosomal-level reference genome of Carpinus fangiana (Coryloideae, Betulaceae).</title>
        <authorList>
            <person name="Yang X."/>
            <person name="Wang Z."/>
            <person name="Zhang L."/>
            <person name="Hao G."/>
            <person name="Liu J."/>
            <person name="Yang Y."/>
        </authorList>
    </citation>
    <scope>NUCLEOTIDE SEQUENCE [LARGE SCALE GENOMIC DNA]</scope>
    <source>
        <strain evidence="6">Cfa_2016G</strain>
        <tissue evidence="6">Leaf</tissue>
    </source>
</reference>
<evidence type="ECO:0000259" key="5">
    <source>
        <dbReference type="Pfam" id="PF18052"/>
    </source>
</evidence>
<keyword evidence="1" id="KW-0677">Repeat</keyword>
<dbReference type="GO" id="GO:0000166">
    <property type="term" value="F:nucleotide binding"/>
    <property type="evidence" value="ECO:0007669"/>
    <property type="project" value="UniProtKB-KW"/>
</dbReference>
<evidence type="ECO:0000256" key="1">
    <source>
        <dbReference type="ARBA" id="ARBA00022737"/>
    </source>
</evidence>
<organism evidence="6 7">
    <name type="scientific">Carpinus fangiana</name>
    <dbReference type="NCBI Taxonomy" id="176857"/>
    <lineage>
        <taxon>Eukaryota</taxon>
        <taxon>Viridiplantae</taxon>
        <taxon>Streptophyta</taxon>
        <taxon>Embryophyta</taxon>
        <taxon>Tracheophyta</taxon>
        <taxon>Spermatophyta</taxon>
        <taxon>Magnoliopsida</taxon>
        <taxon>eudicotyledons</taxon>
        <taxon>Gunneridae</taxon>
        <taxon>Pentapetalae</taxon>
        <taxon>rosids</taxon>
        <taxon>fabids</taxon>
        <taxon>Fagales</taxon>
        <taxon>Betulaceae</taxon>
        <taxon>Carpinus</taxon>
    </lineage>
</organism>
<evidence type="ECO:0000256" key="2">
    <source>
        <dbReference type="ARBA" id="ARBA00022741"/>
    </source>
</evidence>
<evidence type="ECO:0000256" key="3">
    <source>
        <dbReference type="ARBA" id="ARBA00022821"/>
    </source>
</evidence>
<feature type="domain" description="Disease resistance N-terminal" evidence="5">
    <location>
        <begin position="11"/>
        <end position="94"/>
    </location>
</feature>
<dbReference type="Pfam" id="PF18052">
    <property type="entry name" value="Rx_N"/>
    <property type="match status" value="1"/>
</dbReference>
<dbReference type="Gene3D" id="1.20.5.4130">
    <property type="match status" value="1"/>
</dbReference>
<protein>
    <recommendedName>
        <fullName evidence="5">Disease resistance N-terminal domain-containing protein</fullName>
    </recommendedName>
</protein>
<keyword evidence="2" id="KW-0547">Nucleotide-binding</keyword>
<proteinExistence type="predicted"/>
<dbReference type="AlphaFoldDB" id="A0A5N6RI35"/>
<dbReference type="InterPro" id="IPR041118">
    <property type="entry name" value="Rx_N"/>
</dbReference>
<evidence type="ECO:0000313" key="6">
    <source>
        <dbReference type="EMBL" id="KAE8098405.1"/>
    </source>
</evidence>
<gene>
    <name evidence="6" type="ORF">FH972_016473</name>
</gene>
<name>A0A5N6RI35_9ROSI</name>
<dbReference type="GO" id="GO:0006952">
    <property type="term" value="P:defense response"/>
    <property type="evidence" value="ECO:0007669"/>
    <property type="project" value="UniProtKB-KW"/>
</dbReference>
<dbReference type="EMBL" id="CM017327">
    <property type="protein sequence ID" value="KAE8098405.1"/>
    <property type="molecule type" value="Genomic_DNA"/>
</dbReference>
<feature type="region of interest" description="Disordered" evidence="4">
    <location>
        <begin position="93"/>
        <end position="119"/>
    </location>
</feature>
<evidence type="ECO:0000256" key="4">
    <source>
        <dbReference type="SAM" id="MobiDB-lite"/>
    </source>
</evidence>
<dbReference type="OrthoDB" id="2018467at2759"/>
<keyword evidence="3" id="KW-0611">Plant defense</keyword>
<keyword evidence="7" id="KW-1185">Reference proteome</keyword>
<dbReference type="Proteomes" id="UP000327013">
    <property type="component" value="Chromosome 7"/>
</dbReference>
<sequence>MAELASTVAANILEKLGSLVYSEFNSVFGIKNELRKLQRTMSIIKDVLLDAEEKQASDRALSGWLRQLKDVFYDAEDVLCEVEYEALRKEAVRRSARSGLPSEQRPCIPLSTGSQNHEN</sequence>